<comment type="caution">
    <text evidence="1">The sequence shown here is derived from an EMBL/GenBank/DDBJ whole genome shotgun (WGS) entry which is preliminary data.</text>
</comment>
<protein>
    <submittedName>
        <fullName evidence="1">Uncharacterized protein</fullName>
    </submittedName>
</protein>
<evidence type="ECO:0000313" key="1">
    <source>
        <dbReference type="EMBL" id="KAI9897676.1"/>
    </source>
</evidence>
<accession>A0ACC0UVJ0</accession>
<gene>
    <name evidence="1" type="ORF">N3K66_007532</name>
</gene>
<dbReference type="EMBL" id="CM047946">
    <property type="protein sequence ID" value="KAI9897676.1"/>
    <property type="molecule type" value="Genomic_DNA"/>
</dbReference>
<evidence type="ECO:0000313" key="2">
    <source>
        <dbReference type="Proteomes" id="UP001163324"/>
    </source>
</evidence>
<keyword evidence="2" id="KW-1185">Reference proteome</keyword>
<dbReference type="Proteomes" id="UP001163324">
    <property type="component" value="Chromosome 7"/>
</dbReference>
<sequence length="607" mass="67373">MRLLNTSSLALEFFSGERPKYAILSHRWGSEEVTLNDLLSGSAQRMHGFDKLVDSARIAKDAGFDYIWVDTCCIDKSSSAELSEAINSMFKWYRDSALCLAYLSDVQAGYGQIGDSVWFTRGWTLQELIAPRDLRFYDKFWEPLGTKESLSESLGERTGIPAEVLSGEKDMESVPVCCRMAWAAKRVTTRSEDMAYCLLGLFDVNMPLLYGEGSEKSFRRLQETIVKQTDDESIFAWSASPEEVEKRPFWGLLAPSPAYFQDSARYAIPQFKTWRGGSPVEVTNKGLRLSLTLYPHPRDESKTQFLAVLNCSRRPDLDDELAGAFSVALQKLSDFEDQYARILPDQGLHIGDYLHDDDDDANENSHKDGKGGFLDLLETRLIFVRSEPRPTDPVMGFCVSNSAQLTFDFPVNSFNGPENLEGITVVSCEAAEGWQLRRMSTTRRLFFAELTKAGRGTGSGNSALDPSAFAAGSPEKRRLVGSIPVRFESHIKEKGPPPFTSRISARPSYEDPVLLVGFEPVGAMAGSTAAGATSNTTTPPPGFVKPWYSFMEPSMGEDGVAGILSGESPLRPTHVPPGSYKVGVKLAVVSYRFRTFYEVTFVNEEEK</sequence>
<proteinExistence type="predicted"/>
<name>A0ACC0UVJ0_9HYPO</name>
<reference evidence="1" key="1">
    <citation type="submission" date="2022-10" db="EMBL/GenBank/DDBJ databases">
        <title>Complete Genome of Trichothecium roseum strain YXFP-22015, a Plant Pathogen Isolated from Citrus.</title>
        <authorList>
            <person name="Wang Y."/>
            <person name="Zhu L."/>
        </authorList>
    </citation>
    <scope>NUCLEOTIDE SEQUENCE</scope>
    <source>
        <strain evidence="1">YXFP-22015</strain>
    </source>
</reference>
<organism evidence="1 2">
    <name type="scientific">Trichothecium roseum</name>
    <dbReference type="NCBI Taxonomy" id="47278"/>
    <lineage>
        <taxon>Eukaryota</taxon>
        <taxon>Fungi</taxon>
        <taxon>Dikarya</taxon>
        <taxon>Ascomycota</taxon>
        <taxon>Pezizomycotina</taxon>
        <taxon>Sordariomycetes</taxon>
        <taxon>Hypocreomycetidae</taxon>
        <taxon>Hypocreales</taxon>
        <taxon>Hypocreales incertae sedis</taxon>
        <taxon>Trichothecium</taxon>
    </lineage>
</organism>